<dbReference type="AlphaFoldDB" id="A0A392QL97"/>
<dbReference type="Proteomes" id="UP000265520">
    <property type="component" value="Unassembled WGS sequence"/>
</dbReference>
<reference evidence="2 3" key="1">
    <citation type="journal article" date="2018" name="Front. Plant Sci.">
        <title>Red Clover (Trifolium pratense) and Zigzag Clover (T. medium) - A Picture of Genomic Similarities and Differences.</title>
        <authorList>
            <person name="Dluhosova J."/>
            <person name="Istvanek J."/>
            <person name="Nedelnik J."/>
            <person name="Repkova J."/>
        </authorList>
    </citation>
    <scope>NUCLEOTIDE SEQUENCE [LARGE SCALE GENOMIC DNA]</scope>
    <source>
        <strain evidence="3">cv. 10/8</strain>
        <tissue evidence="2">Leaf</tissue>
    </source>
</reference>
<protein>
    <submittedName>
        <fullName evidence="2">NAP1-related protein 2</fullName>
    </submittedName>
</protein>
<evidence type="ECO:0000313" key="3">
    <source>
        <dbReference type="Proteomes" id="UP000265520"/>
    </source>
</evidence>
<dbReference type="EMBL" id="LXQA010143217">
    <property type="protein sequence ID" value="MCI24719.1"/>
    <property type="molecule type" value="Genomic_DNA"/>
</dbReference>
<organism evidence="2 3">
    <name type="scientific">Trifolium medium</name>
    <dbReference type="NCBI Taxonomy" id="97028"/>
    <lineage>
        <taxon>Eukaryota</taxon>
        <taxon>Viridiplantae</taxon>
        <taxon>Streptophyta</taxon>
        <taxon>Embryophyta</taxon>
        <taxon>Tracheophyta</taxon>
        <taxon>Spermatophyta</taxon>
        <taxon>Magnoliopsida</taxon>
        <taxon>eudicotyledons</taxon>
        <taxon>Gunneridae</taxon>
        <taxon>Pentapetalae</taxon>
        <taxon>rosids</taxon>
        <taxon>fabids</taxon>
        <taxon>Fabales</taxon>
        <taxon>Fabaceae</taxon>
        <taxon>Papilionoideae</taxon>
        <taxon>50 kb inversion clade</taxon>
        <taxon>NPAAA clade</taxon>
        <taxon>Hologalegina</taxon>
        <taxon>IRL clade</taxon>
        <taxon>Trifolieae</taxon>
        <taxon>Trifolium</taxon>
    </lineage>
</organism>
<evidence type="ECO:0000256" key="1">
    <source>
        <dbReference type="SAM" id="MobiDB-lite"/>
    </source>
</evidence>
<dbReference type="Gene3D" id="3.30.1120.90">
    <property type="entry name" value="Nucleosome assembly protein"/>
    <property type="match status" value="1"/>
</dbReference>
<name>A0A392QL97_9FABA</name>
<keyword evidence="3" id="KW-1185">Reference proteome</keyword>
<evidence type="ECO:0000313" key="2">
    <source>
        <dbReference type="EMBL" id="MCI24719.1"/>
    </source>
</evidence>
<sequence>MSHYYISFFSWVNEPEQKGGSDEIYHNIANIIKEDLWLNPLNYFNNEDYDEDEDESCDVEKDDDNDDQDHDDEEEE</sequence>
<comment type="caution">
    <text evidence="2">The sequence shown here is derived from an EMBL/GenBank/DDBJ whole genome shotgun (WGS) entry which is preliminary data.</text>
</comment>
<proteinExistence type="predicted"/>
<dbReference type="SUPFAM" id="SSF143113">
    <property type="entry name" value="NAP-like"/>
    <property type="match status" value="1"/>
</dbReference>
<dbReference type="InterPro" id="IPR037231">
    <property type="entry name" value="NAP-like_sf"/>
</dbReference>
<accession>A0A392QL97</accession>
<feature type="region of interest" description="Disordered" evidence="1">
    <location>
        <begin position="47"/>
        <end position="76"/>
    </location>
</feature>